<dbReference type="EMBL" id="WNKV01000002">
    <property type="protein sequence ID" value="MTW15068.1"/>
    <property type="molecule type" value="Genomic_DNA"/>
</dbReference>
<keyword evidence="1" id="KW-0812">Transmembrane</keyword>
<feature type="transmembrane region" description="Helical" evidence="1">
    <location>
        <begin position="153"/>
        <end position="172"/>
    </location>
</feature>
<proteinExistence type="predicted"/>
<evidence type="ECO:0000256" key="1">
    <source>
        <dbReference type="SAM" id="Phobius"/>
    </source>
</evidence>
<keyword evidence="1" id="KW-1133">Transmembrane helix</keyword>
<evidence type="ECO:0000313" key="3">
    <source>
        <dbReference type="EMBL" id="MTW15068.1"/>
    </source>
</evidence>
<protein>
    <recommendedName>
        <fullName evidence="2">DUF1468 domain-containing protein</fullName>
    </recommendedName>
</protein>
<accession>A0A327KDZ1</accession>
<dbReference type="InterPro" id="IPR009936">
    <property type="entry name" value="DUF1468"/>
</dbReference>
<name>A0A327KDZ1_9BRAD</name>
<dbReference type="RefSeq" id="WP_111383837.1">
    <property type="nucleotide sequence ID" value="NZ_NPEW01000016.1"/>
</dbReference>
<organism evidence="3 4">
    <name type="scientific">Rhodoplanes serenus</name>
    <dbReference type="NCBI Taxonomy" id="200615"/>
    <lineage>
        <taxon>Bacteria</taxon>
        <taxon>Pseudomonadati</taxon>
        <taxon>Pseudomonadota</taxon>
        <taxon>Alphaproteobacteria</taxon>
        <taxon>Hyphomicrobiales</taxon>
        <taxon>Nitrobacteraceae</taxon>
        <taxon>Rhodoplanes</taxon>
    </lineage>
</organism>
<gene>
    <name evidence="3" type="ORF">GJ689_02480</name>
</gene>
<feature type="domain" description="DUF1468" evidence="2">
    <location>
        <begin position="26"/>
        <end position="181"/>
    </location>
</feature>
<sequence>MSDDPNLPHAAAVGDDDRPSAIADLLAGAVWFVVAIAIAIAAWRMDRLEHLQVSIYSAPGLVPGILGLSIAFMALLLMSRAIRGGAFRQLGLPRLRLADHWRLGLTLVLCLVFSVGLIGRGLPFWLAAAMFVSTFIFVFQFEDRRDDGTLLRGGAIAIANGLISGLAIHYLFQDLFLVRLP</sequence>
<feature type="transmembrane region" description="Helical" evidence="1">
    <location>
        <begin position="124"/>
        <end position="141"/>
    </location>
</feature>
<feature type="transmembrane region" description="Helical" evidence="1">
    <location>
        <begin position="55"/>
        <end position="79"/>
    </location>
</feature>
<reference evidence="3 4" key="1">
    <citation type="submission" date="2019-11" db="EMBL/GenBank/DDBJ databases">
        <title>Whole-genome sequence of Rhodoplanes serenus DSM 18633, type strain.</title>
        <authorList>
            <person name="Kyndt J.A."/>
            <person name="Meyer T.E."/>
        </authorList>
    </citation>
    <scope>NUCLEOTIDE SEQUENCE [LARGE SCALE GENOMIC DNA]</scope>
    <source>
        <strain evidence="3 4">DSM 18633</strain>
    </source>
</reference>
<evidence type="ECO:0000259" key="2">
    <source>
        <dbReference type="Pfam" id="PF07331"/>
    </source>
</evidence>
<dbReference type="AlphaFoldDB" id="A0A327KDZ1"/>
<feature type="transmembrane region" description="Helical" evidence="1">
    <location>
        <begin position="21"/>
        <end position="43"/>
    </location>
</feature>
<keyword evidence="1" id="KW-0472">Membrane</keyword>
<dbReference type="Pfam" id="PF07331">
    <property type="entry name" value="TctB"/>
    <property type="match status" value="1"/>
</dbReference>
<dbReference type="Proteomes" id="UP000438991">
    <property type="component" value="Unassembled WGS sequence"/>
</dbReference>
<evidence type="ECO:0000313" key="4">
    <source>
        <dbReference type="Proteomes" id="UP000438991"/>
    </source>
</evidence>
<comment type="caution">
    <text evidence="3">The sequence shown here is derived from an EMBL/GenBank/DDBJ whole genome shotgun (WGS) entry which is preliminary data.</text>
</comment>